<comment type="catalytic activity">
    <reaction evidence="7 8">
        <text>shikimate + NADP(+) = 3-dehydroshikimate + NADPH + H(+)</text>
        <dbReference type="Rhea" id="RHEA:17737"/>
        <dbReference type="ChEBI" id="CHEBI:15378"/>
        <dbReference type="ChEBI" id="CHEBI:16630"/>
        <dbReference type="ChEBI" id="CHEBI:36208"/>
        <dbReference type="ChEBI" id="CHEBI:57783"/>
        <dbReference type="ChEBI" id="CHEBI:58349"/>
        <dbReference type="EC" id="1.1.1.25"/>
    </reaction>
</comment>
<evidence type="ECO:0000313" key="12">
    <source>
        <dbReference type="EMBL" id="MDP8568925.1"/>
    </source>
</evidence>
<comment type="similarity">
    <text evidence="8">Belongs to the shikimate dehydrogenase family.</text>
</comment>
<reference evidence="13" key="1">
    <citation type="journal article" date="2019" name="Int. J. Syst. Evol. Microbiol.">
        <title>The Global Catalogue of Microorganisms (GCM) 10K type strain sequencing project: providing services to taxonomists for standard genome sequencing and annotation.</title>
        <authorList>
            <consortium name="The Broad Institute Genomics Platform"/>
            <consortium name="The Broad Institute Genome Sequencing Center for Infectious Disease"/>
            <person name="Wu L."/>
            <person name="Ma J."/>
        </authorList>
    </citation>
    <scope>NUCLEOTIDE SEQUENCE [LARGE SCALE GENOMIC DNA]</scope>
    <source>
        <strain evidence="13">VKM B-3159</strain>
    </source>
</reference>
<accession>A0ABT9JWW9</accession>
<keyword evidence="4 8" id="KW-0521">NADP</keyword>
<dbReference type="Proteomes" id="UP001225906">
    <property type="component" value="Unassembled WGS sequence"/>
</dbReference>
<keyword evidence="13" id="KW-1185">Reference proteome</keyword>
<evidence type="ECO:0000256" key="4">
    <source>
        <dbReference type="ARBA" id="ARBA00022857"/>
    </source>
</evidence>
<feature type="binding site" evidence="8">
    <location>
        <position position="90"/>
    </location>
    <ligand>
        <name>shikimate</name>
        <dbReference type="ChEBI" id="CHEBI:36208"/>
    </ligand>
</feature>
<dbReference type="InterPro" id="IPR022893">
    <property type="entry name" value="Shikimate_DH_fam"/>
</dbReference>
<feature type="binding site" evidence="8">
    <location>
        <position position="244"/>
    </location>
    <ligand>
        <name>shikimate</name>
        <dbReference type="ChEBI" id="CHEBI:36208"/>
    </ligand>
</feature>
<feature type="active site" description="Proton acceptor" evidence="8">
    <location>
        <position position="67"/>
    </location>
</feature>
<feature type="binding site" evidence="8">
    <location>
        <begin position="130"/>
        <end position="134"/>
    </location>
    <ligand>
        <name>NADP(+)</name>
        <dbReference type="ChEBI" id="CHEBI:58349"/>
    </ligand>
</feature>
<gene>
    <name evidence="8 12" type="primary">aroE</name>
    <name evidence="12" type="ORF">Q9291_13825</name>
</gene>
<comment type="caution">
    <text evidence="12">The sequence shown here is derived from an EMBL/GenBank/DDBJ whole genome shotgun (WGS) entry which is preliminary data.</text>
</comment>
<dbReference type="Pfam" id="PF18317">
    <property type="entry name" value="SDH_C"/>
    <property type="match status" value="1"/>
</dbReference>
<evidence type="ECO:0000256" key="3">
    <source>
        <dbReference type="ARBA" id="ARBA00022605"/>
    </source>
</evidence>
<dbReference type="InterPro" id="IPR046346">
    <property type="entry name" value="Aminoacid_DH-like_N_sf"/>
</dbReference>
<feature type="domain" description="SDH C-terminal" evidence="11">
    <location>
        <begin position="237"/>
        <end position="267"/>
    </location>
</feature>
<dbReference type="RefSeq" id="WP_306390720.1">
    <property type="nucleotide sequence ID" value="NZ_JAVCAP010000037.1"/>
</dbReference>
<dbReference type="PANTHER" id="PTHR21089">
    <property type="entry name" value="SHIKIMATE DEHYDROGENASE"/>
    <property type="match status" value="1"/>
</dbReference>
<dbReference type="Pfam" id="PF01488">
    <property type="entry name" value="Shikimate_DH"/>
    <property type="match status" value="1"/>
</dbReference>
<dbReference type="PANTHER" id="PTHR21089:SF1">
    <property type="entry name" value="BIFUNCTIONAL 3-DEHYDROQUINATE DEHYDRATASE_SHIKIMATE DEHYDROGENASE, CHLOROPLASTIC"/>
    <property type="match status" value="1"/>
</dbReference>
<keyword evidence="5 8" id="KW-0560">Oxidoreductase</keyword>
<dbReference type="InterPro" id="IPR011342">
    <property type="entry name" value="Shikimate_DH"/>
</dbReference>
<feature type="binding site" evidence="8">
    <location>
        <position position="215"/>
    </location>
    <ligand>
        <name>NADP(+)</name>
        <dbReference type="ChEBI" id="CHEBI:58349"/>
    </ligand>
</feature>
<sequence>MSIEKYAVIGNPIEHSKSPLIHQAFARQFGKQIHYERLLSPLDGFSSTIKRLQAEGYIGANVTVPFKFEAYQLSYPNLTERALSAGEAVNTLTFTATDIQGDNTDGIGLRNDIEGNLGFEIRGKNILILGAGGAAHGVLMSLVGANSLTIANRTLAKALKMITGLYHDYDVRAVEYENLNVRYDLIVNATSAGLTDSALPLPDRIFSSDTLAYDMMYGRETPFMHQARTAGAQVADGLGMLVEQAAEAFYLWHGLRPATSPVIAAIRQQR</sequence>
<dbReference type="HAMAP" id="MF_00222">
    <property type="entry name" value="Shikimate_DH_AroE"/>
    <property type="match status" value="1"/>
</dbReference>
<dbReference type="Gene3D" id="3.40.50.10860">
    <property type="entry name" value="Leucine Dehydrogenase, chain A, domain 1"/>
    <property type="match status" value="1"/>
</dbReference>
<feature type="domain" description="Shikimate dehydrogenase substrate binding N-terminal" evidence="10">
    <location>
        <begin position="8"/>
        <end position="92"/>
    </location>
</feature>
<evidence type="ECO:0000313" key="13">
    <source>
        <dbReference type="Proteomes" id="UP001225906"/>
    </source>
</evidence>
<dbReference type="GO" id="GO:0004764">
    <property type="term" value="F:shikimate 3-dehydrogenase (NADP+) activity"/>
    <property type="evidence" value="ECO:0007669"/>
    <property type="project" value="UniProtKB-EC"/>
</dbReference>
<evidence type="ECO:0000259" key="9">
    <source>
        <dbReference type="Pfam" id="PF01488"/>
    </source>
</evidence>
<evidence type="ECO:0000256" key="8">
    <source>
        <dbReference type="HAMAP-Rule" id="MF_00222"/>
    </source>
</evidence>
<dbReference type="CDD" id="cd01065">
    <property type="entry name" value="NAD_bind_Shikimate_DH"/>
    <property type="match status" value="1"/>
</dbReference>
<dbReference type="InterPro" id="IPR006151">
    <property type="entry name" value="Shikm_DH/Glu-tRNA_Rdtase"/>
</dbReference>
<feature type="binding site" evidence="8">
    <location>
        <begin position="152"/>
        <end position="157"/>
    </location>
    <ligand>
        <name>NADP(+)</name>
        <dbReference type="ChEBI" id="CHEBI:58349"/>
    </ligand>
</feature>
<evidence type="ECO:0000256" key="2">
    <source>
        <dbReference type="ARBA" id="ARBA00012962"/>
    </source>
</evidence>
<dbReference type="NCBIfam" id="NF001310">
    <property type="entry name" value="PRK00258.1-2"/>
    <property type="match status" value="1"/>
</dbReference>
<feature type="binding site" evidence="8">
    <location>
        <position position="105"/>
    </location>
    <ligand>
        <name>shikimate</name>
        <dbReference type="ChEBI" id="CHEBI:36208"/>
    </ligand>
</feature>
<dbReference type="NCBIfam" id="TIGR00507">
    <property type="entry name" value="aroE"/>
    <property type="match status" value="1"/>
</dbReference>
<comment type="caution">
    <text evidence="8">Lacks conserved residue(s) required for the propagation of feature annotation.</text>
</comment>
<keyword evidence="6 8" id="KW-0057">Aromatic amino acid biosynthesis</keyword>
<comment type="pathway">
    <text evidence="1 8">Metabolic intermediate biosynthesis; chorismate biosynthesis; chorismate from D-erythrose 4-phosphate and phosphoenolpyruvate: step 4/7.</text>
</comment>
<feature type="binding site" evidence="8">
    <location>
        <position position="63"/>
    </location>
    <ligand>
        <name>shikimate</name>
        <dbReference type="ChEBI" id="CHEBI:36208"/>
    </ligand>
</feature>
<evidence type="ECO:0000256" key="7">
    <source>
        <dbReference type="ARBA" id="ARBA00049442"/>
    </source>
</evidence>
<feature type="domain" description="Quinate/shikimate 5-dehydrogenase/glutamyl-tRNA reductase" evidence="9">
    <location>
        <begin position="120"/>
        <end position="192"/>
    </location>
</feature>
<evidence type="ECO:0000259" key="11">
    <source>
        <dbReference type="Pfam" id="PF18317"/>
    </source>
</evidence>
<protein>
    <recommendedName>
        <fullName evidence="2 8">Shikimate dehydrogenase (NADP(+))</fullName>
        <shortName evidence="8">SDH</shortName>
        <ecNumber evidence="2 8">1.1.1.25</ecNumber>
    </recommendedName>
</protein>
<dbReference type="SUPFAM" id="SSF53223">
    <property type="entry name" value="Aminoacid dehydrogenase-like, N-terminal domain"/>
    <property type="match status" value="1"/>
</dbReference>
<dbReference type="InterPro" id="IPR013708">
    <property type="entry name" value="Shikimate_DH-bd_N"/>
</dbReference>
<dbReference type="Gene3D" id="3.40.50.720">
    <property type="entry name" value="NAD(P)-binding Rossmann-like Domain"/>
    <property type="match status" value="1"/>
</dbReference>
<evidence type="ECO:0000256" key="6">
    <source>
        <dbReference type="ARBA" id="ARBA00023141"/>
    </source>
</evidence>
<dbReference type="Pfam" id="PF08501">
    <property type="entry name" value="Shikimate_dh_N"/>
    <property type="match status" value="1"/>
</dbReference>
<comment type="function">
    <text evidence="8">Involved in the biosynthesis of the chorismate, which leads to the biosynthesis of aromatic amino acids. Catalyzes the reversible NADPH linked reduction of 3-dehydroshikimate (DHSA) to yield shikimate (SA).</text>
</comment>
<dbReference type="EMBL" id="JAVCAP010000037">
    <property type="protein sequence ID" value="MDP8568925.1"/>
    <property type="molecule type" value="Genomic_DNA"/>
</dbReference>
<dbReference type="InterPro" id="IPR041121">
    <property type="entry name" value="SDH_C"/>
</dbReference>
<evidence type="ECO:0000256" key="5">
    <source>
        <dbReference type="ARBA" id="ARBA00023002"/>
    </source>
</evidence>
<feature type="binding site" evidence="8">
    <location>
        <position position="237"/>
    </location>
    <ligand>
        <name>NADP(+)</name>
        <dbReference type="ChEBI" id="CHEBI:58349"/>
    </ligand>
</feature>
<evidence type="ECO:0000256" key="1">
    <source>
        <dbReference type="ARBA" id="ARBA00004871"/>
    </source>
</evidence>
<feature type="binding site" evidence="8">
    <location>
        <begin position="16"/>
        <end position="18"/>
    </location>
    <ligand>
        <name>shikimate</name>
        <dbReference type="ChEBI" id="CHEBI:36208"/>
    </ligand>
</feature>
<name>A0ABT9JWW9_9PROT</name>
<dbReference type="InterPro" id="IPR036291">
    <property type="entry name" value="NAD(P)-bd_dom_sf"/>
</dbReference>
<evidence type="ECO:0000259" key="10">
    <source>
        <dbReference type="Pfam" id="PF08501"/>
    </source>
</evidence>
<organism evidence="12 13">
    <name type="scientific">Methylophilus aquaticus</name>
    <dbReference type="NCBI Taxonomy" id="1971610"/>
    <lineage>
        <taxon>Bacteria</taxon>
        <taxon>Pseudomonadati</taxon>
        <taxon>Pseudomonadota</taxon>
        <taxon>Betaproteobacteria</taxon>
        <taxon>Nitrosomonadales</taxon>
        <taxon>Methylophilaceae</taxon>
        <taxon>Methylophilus</taxon>
    </lineage>
</organism>
<feature type="binding site" evidence="8">
    <location>
        <position position="217"/>
    </location>
    <ligand>
        <name>shikimate</name>
        <dbReference type="ChEBI" id="CHEBI:36208"/>
    </ligand>
</feature>
<comment type="subunit">
    <text evidence="8">Homodimer.</text>
</comment>
<dbReference type="EC" id="1.1.1.25" evidence="2 8"/>
<dbReference type="SUPFAM" id="SSF51735">
    <property type="entry name" value="NAD(P)-binding Rossmann-fold domains"/>
    <property type="match status" value="1"/>
</dbReference>
<proteinExistence type="inferred from homology"/>
<keyword evidence="3 8" id="KW-0028">Amino-acid biosynthesis</keyword>